<evidence type="ECO:0000313" key="1">
    <source>
        <dbReference type="EMBL" id="CAA9214719.1"/>
    </source>
</evidence>
<dbReference type="AlphaFoldDB" id="A0A6J4H4E4"/>
<dbReference type="InterPro" id="IPR015813">
    <property type="entry name" value="Pyrv/PenolPyrv_kinase-like_dom"/>
</dbReference>
<dbReference type="Gene3D" id="3.20.20.60">
    <property type="entry name" value="Phosphoenolpyruvate-binding domains"/>
    <property type="match status" value="1"/>
</dbReference>
<dbReference type="SUPFAM" id="SSF51621">
    <property type="entry name" value="Phosphoenolpyruvate/pyruvate domain"/>
    <property type="match status" value="1"/>
</dbReference>
<dbReference type="InterPro" id="IPR040442">
    <property type="entry name" value="Pyrv_kinase-like_dom_sf"/>
</dbReference>
<dbReference type="EMBL" id="CADCTI010000026">
    <property type="protein sequence ID" value="CAA9214719.1"/>
    <property type="molecule type" value="Genomic_DNA"/>
</dbReference>
<dbReference type="PANTHER" id="PTHR42905:SF16">
    <property type="entry name" value="CARBOXYPHOSPHONOENOLPYRUVATE PHOSPHONOMUTASE-LIKE PROTEIN (AFU_ORTHOLOGUE AFUA_5G07230)"/>
    <property type="match status" value="1"/>
</dbReference>
<gene>
    <name evidence="1" type="ORF">AVDCRST_MAG57-267</name>
</gene>
<keyword evidence="1" id="KW-0808">Transferase</keyword>
<dbReference type="EC" id="2.7.8.23" evidence="1"/>
<dbReference type="CDD" id="cd00377">
    <property type="entry name" value="ICL_PEPM"/>
    <property type="match status" value="1"/>
</dbReference>
<dbReference type="GO" id="GO:0008807">
    <property type="term" value="F:carboxyvinyl-carboxyphosphonate phosphorylmutase activity"/>
    <property type="evidence" value="ECO:0007669"/>
    <property type="project" value="UniProtKB-EC"/>
</dbReference>
<proteinExistence type="predicted"/>
<sequence>MSDRGSRARVLLDLHTAPELLVLANVWDVASARVVAGTHGVRALATASHAIAASFGYEDGEHIPLDVHLDMVARIAAVTELPVTMDMESGYGEPGETTRRAIAAGVVGGNLEDGMRPLDAAVAAVEGVLRAGRDAGIGFVLNARTDAVLSADASAERGPLLAEAVRRGRAFLEAGATAVFVPGVVARGEIAELVDGFGRGRVSLMAVPGATPPVRELAEMGVSRLSTGPFTQRVALTALQDATVELVGGGVLPEGARALS</sequence>
<dbReference type="PANTHER" id="PTHR42905">
    <property type="entry name" value="PHOSPHOENOLPYRUVATE CARBOXYLASE"/>
    <property type="match status" value="1"/>
</dbReference>
<dbReference type="InterPro" id="IPR039556">
    <property type="entry name" value="ICL/PEPM"/>
</dbReference>
<organism evidence="1">
    <name type="scientific">uncultured Blastococcus sp</name>
    <dbReference type="NCBI Taxonomy" id="217144"/>
    <lineage>
        <taxon>Bacteria</taxon>
        <taxon>Bacillati</taxon>
        <taxon>Actinomycetota</taxon>
        <taxon>Actinomycetes</taxon>
        <taxon>Geodermatophilales</taxon>
        <taxon>Geodermatophilaceae</taxon>
        <taxon>Blastococcus</taxon>
        <taxon>environmental samples</taxon>
    </lineage>
</organism>
<reference evidence="1" key="1">
    <citation type="submission" date="2020-02" db="EMBL/GenBank/DDBJ databases">
        <authorList>
            <person name="Meier V. D."/>
        </authorList>
    </citation>
    <scope>NUCLEOTIDE SEQUENCE</scope>
    <source>
        <strain evidence="1">AVDCRST_MAG57</strain>
    </source>
</reference>
<dbReference type="Pfam" id="PF13714">
    <property type="entry name" value="PEP_mutase"/>
    <property type="match status" value="1"/>
</dbReference>
<protein>
    <submittedName>
        <fullName evidence="1">Carboxyvinyl-carboxyphosphonate phosphorylmutase</fullName>
        <ecNumber evidence="1">2.7.8.23</ecNumber>
    </submittedName>
</protein>
<accession>A0A6J4H4E4</accession>
<name>A0A6J4H4E4_9ACTN</name>